<evidence type="ECO:0000256" key="1">
    <source>
        <dbReference type="SAM" id="Coils"/>
    </source>
</evidence>
<proteinExistence type="predicted"/>
<organism evidence="2 3">
    <name type="scientific">Dryococelus australis</name>
    <dbReference type="NCBI Taxonomy" id="614101"/>
    <lineage>
        <taxon>Eukaryota</taxon>
        <taxon>Metazoa</taxon>
        <taxon>Ecdysozoa</taxon>
        <taxon>Arthropoda</taxon>
        <taxon>Hexapoda</taxon>
        <taxon>Insecta</taxon>
        <taxon>Pterygota</taxon>
        <taxon>Neoptera</taxon>
        <taxon>Polyneoptera</taxon>
        <taxon>Phasmatodea</taxon>
        <taxon>Verophasmatodea</taxon>
        <taxon>Anareolatae</taxon>
        <taxon>Phasmatidae</taxon>
        <taxon>Eurycanthinae</taxon>
        <taxon>Dryococelus</taxon>
    </lineage>
</organism>
<protein>
    <submittedName>
        <fullName evidence="2">Uncharacterized protein</fullName>
    </submittedName>
</protein>
<keyword evidence="3" id="KW-1185">Reference proteome</keyword>
<keyword evidence="1" id="KW-0175">Coiled coil</keyword>
<sequence length="205" mass="22922">MEKYVQGSGDIPGAKALSENYIPKIGEERTRKNCKEDIVAVISHSASYMTKCVDSVAMARSAHAISLKIQELQRKQMQKNMIKQRERISAAEEKMKVLRSKEKEKSKDADKLSEEENCSLTEIVLAQAMLKGILTVRKDKSEMKQEVEATAANETRINECNFLECVCVRCDGQKRQALVNCDYCVDTLQPASNGRATFQLGPSPS</sequence>
<gene>
    <name evidence="2" type="ORF">PR048_026508</name>
</gene>
<name>A0ABQ9GLK3_9NEOP</name>
<feature type="coiled-coil region" evidence="1">
    <location>
        <begin position="67"/>
        <end position="115"/>
    </location>
</feature>
<dbReference type="Proteomes" id="UP001159363">
    <property type="component" value="Chromosome 10"/>
</dbReference>
<evidence type="ECO:0000313" key="2">
    <source>
        <dbReference type="EMBL" id="KAJ8872892.1"/>
    </source>
</evidence>
<reference evidence="2 3" key="1">
    <citation type="submission" date="2023-02" db="EMBL/GenBank/DDBJ databases">
        <title>LHISI_Scaffold_Assembly.</title>
        <authorList>
            <person name="Stuart O.P."/>
            <person name="Cleave R."/>
            <person name="Magrath M.J.L."/>
            <person name="Mikheyev A.S."/>
        </authorList>
    </citation>
    <scope>NUCLEOTIDE SEQUENCE [LARGE SCALE GENOMIC DNA]</scope>
    <source>
        <strain evidence="2">Daus_M_001</strain>
        <tissue evidence="2">Leg muscle</tissue>
    </source>
</reference>
<evidence type="ECO:0000313" key="3">
    <source>
        <dbReference type="Proteomes" id="UP001159363"/>
    </source>
</evidence>
<feature type="non-terminal residue" evidence="2">
    <location>
        <position position="205"/>
    </location>
</feature>
<accession>A0ABQ9GLK3</accession>
<dbReference type="EMBL" id="JARBHB010000011">
    <property type="protein sequence ID" value="KAJ8872892.1"/>
    <property type="molecule type" value="Genomic_DNA"/>
</dbReference>
<comment type="caution">
    <text evidence="2">The sequence shown here is derived from an EMBL/GenBank/DDBJ whole genome shotgun (WGS) entry which is preliminary data.</text>
</comment>